<dbReference type="InterPro" id="IPR007239">
    <property type="entry name" value="Atg5"/>
</dbReference>
<reference evidence="2" key="1">
    <citation type="submission" date="2021-03" db="EMBL/GenBank/DDBJ databases">
        <title>Comparative genomics and phylogenomic investigation of the class Geoglossomycetes provide insights into ecological specialization and systematics.</title>
        <authorList>
            <person name="Melie T."/>
            <person name="Pirro S."/>
            <person name="Miller A.N."/>
            <person name="Quandt A."/>
        </authorList>
    </citation>
    <scope>NUCLEOTIDE SEQUENCE</scope>
    <source>
        <strain evidence="2">CAQ_001_2017</strain>
    </source>
</reference>
<dbReference type="GO" id="GO:0034727">
    <property type="term" value="P:piecemeal microautophagy of the nucleus"/>
    <property type="evidence" value="ECO:0007669"/>
    <property type="project" value="TreeGrafter"/>
</dbReference>
<dbReference type="Proteomes" id="UP000750711">
    <property type="component" value="Unassembled WGS sequence"/>
</dbReference>
<dbReference type="AlphaFoldDB" id="A0A9P8L721"/>
<accession>A0A9P8L721</accession>
<sequence length="172" mass="19347">MASGTSGINEIQKKIWGGSLPLEIRLSPSECRSFDRSDPYLIHYPRISYFPFLLERLKAFFVPFLIQPDVPAHDGWLSFEGVPLKWHYPVGLLYDLFSGADPTNNKGGCDAGQGDGGDGAPEPLPWKLVLHFADWPDEQLVRLDKEGRVMHDAFINSVKEVRLPPQWSLEAV</sequence>
<dbReference type="Pfam" id="PF20638">
    <property type="entry name" value="ATG5_UblA"/>
    <property type="match status" value="1"/>
</dbReference>
<organism evidence="2 3">
    <name type="scientific">Trichoglossum hirsutum</name>
    <dbReference type="NCBI Taxonomy" id="265104"/>
    <lineage>
        <taxon>Eukaryota</taxon>
        <taxon>Fungi</taxon>
        <taxon>Dikarya</taxon>
        <taxon>Ascomycota</taxon>
        <taxon>Pezizomycotina</taxon>
        <taxon>Geoglossomycetes</taxon>
        <taxon>Geoglossales</taxon>
        <taxon>Geoglossaceae</taxon>
        <taxon>Trichoglossum</taxon>
    </lineage>
</organism>
<dbReference type="GO" id="GO:0000422">
    <property type="term" value="P:autophagy of mitochondrion"/>
    <property type="evidence" value="ECO:0007669"/>
    <property type="project" value="TreeGrafter"/>
</dbReference>
<gene>
    <name evidence="2" type="primary">ATG5</name>
    <name evidence="2" type="ORF">GP486_007096</name>
</gene>
<dbReference type="PANTHER" id="PTHR13040:SF2">
    <property type="entry name" value="AUTOPHAGY PROTEIN 5"/>
    <property type="match status" value="1"/>
</dbReference>
<keyword evidence="3" id="KW-1185">Reference proteome</keyword>
<dbReference type="GO" id="GO:0005776">
    <property type="term" value="C:autophagosome"/>
    <property type="evidence" value="ECO:0007669"/>
    <property type="project" value="TreeGrafter"/>
</dbReference>
<evidence type="ECO:0000259" key="1">
    <source>
        <dbReference type="Pfam" id="PF20638"/>
    </source>
</evidence>
<dbReference type="FunFam" id="3.10.20.620:FF:000004">
    <property type="entry name" value="Autophagy protein 5"/>
    <property type="match status" value="1"/>
</dbReference>
<feature type="domain" description="Autophagy protein ATG5 UblA" evidence="1">
    <location>
        <begin position="15"/>
        <end position="132"/>
    </location>
</feature>
<dbReference type="GO" id="GO:0044233">
    <property type="term" value="C:mitochondria-associated endoplasmic reticulum membrane contact site"/>
    <property type="evidence" value="ECO:0007669"/>
    <property type="project" value="TreeGrafter"/>
</dbReference>
<dbReference type="Gene3D" id="3.10.20.620">
    <property type="match status" value="1"/>
</dbReference>
<protein>
    <submittedName>
        <fullName evidence="2">Autophagy protein 5</fullName>
    </submittedName>
</protein>
<dbReference type="GO" id="GO:0034274">
    <property type="term" value="C:Atg12-Atg5-Atg16 complex"/>
    <property type="evidence" value="ECO:0007669"/>
    <property type="project" value="TreeGrafter"/>
</dbReference>
<evidence type="ECO:0000313" key="3">
    <source>
        <dbReference type="Proteomes" id="UP000750711"/>
    </source>
</evidence>
<dbReference type="InterPro" id="IPR048939">
    <property type="entry name" value="ATG5_UblA"/>
</dbReference>
<dbReference type="InterPro" id="IPR042527">
    <property type="entry name" value="Atg5_UblA_dom_sf"/>
</dbReference>
<dbReference type="GO" id="GO:0034045">
    <property type="term" value="C:phagophore assembly site membrane"/>
    <property type="evidence" value="ECO:0007669"/>
    <property type="project" value="TreeGrafter"/>
</dbReference>
<dbReference type="GO" id="GO:0061908">
    <property type="term" value="C:phagophore"/>
    <property type="evidence" value="ECO:0007669"/>
    <property type="project" value="TreeGrafter"/>
</dbReference>
<dbReference type="GO" id="GO:0019776">
    <property type="term" value="F:Atg8-family ligase activity"/>
    <property type="evidence" value="ECO:0007669"/>
    <property type="project" value="TreeGrafter"/>
</dbReference>
<dbReference type="GO" id="GO:0006995">
    <property type="term" value="P:cellular response to nitrogen starvation"/>
    <property type="evidence" value="ECO:0007669"/>
    <property type="project" value="TreeGrafter"/>
</dbReference>
<evidence type="ECO:0000313" key="2">
    <source>
        <dbReference type="EMBL" id="KAH0551684.1"/>
    </source>
</evidence>
<proteinExistence type="predicted"/>
<dbReference type="PANTHER" id="PTHR13040">
    <property type="entry name" value="AUTOPHAGY PROTEIN 5"/>
    <property type="match status" value="1"/>
</dbReference>
<name>A0A9P8L721_9PEZI</name>
<dbReference type="EMBL" id="JAGHQM010001833">
    <property type="protein sequence ID" value="KAH0551684.1"/>
    <property type="molecule type" value="Genomic_DNA"/>
</dbReference>
<comment type="caution">
    <text evidence="2">The sequence shown here is derived from an EMBL/GenBank/DDBJ whole genome shotgun (WGS) entry which is preliminary data.</text>
</comment>